<dbReference type="CDD" id="cd05120">
    <property type="entry name" value="APH_ChoK_like"/>
    <property type="match status" value="1"/>
</dbReference>
<evidence type="ECO:0000313" key="4">
    <source>
        <dbReference type="Proteomes" id="UP000283383"/>
    </source>
</evidence>
<sequence>MPTMDPTDFRNKQNSLAKAHARESNPINDTPLRRFLVLAALKIWKTFSRQRGGVTFLPGRICVKYSSLAEASTLQFISQHTSIPVPRVYCSFTHKDQTYIVMQKIHGEMLAHGWLSRTAESKSKIHSQLREMVAEMRKLPPITCRVSNVDGGILYDGRIDGPMNFGPFENIQKFHQYLRGGLDAHETNLDDVKELIAWHDGTWNMPVFTHGDLSSLNILARGDKVVGIVDWETSGWYPDYWEYTTAKQTNPFNLFWKDEIDSFLEPLPKAQAMEEIRQRYFGDY</sequence>
<dbReference type="PANTHER" id="PTHR21310">
    <property type="entry name" value="AMINOGLYCOSIDE PHOSPHOTRANSFERASE-RELATED-RELATED"/>
    <property type="match status" value="1"/>
</dbReference>
<name>A0A420H7F4_9PEZI</name>
<evidence type="ECO:0000256" key="1">
    <source>
        <dbReference type="SAM" id="MobiDB-lite"/>
    </source>
</evidence>
<proteinExistence type="predicted"/>
<dbReference type="EMBL" id="MCBQ01021960">
    <property type="protein sequence ID" value="RKF53340.1"/>
    <property type="molecule type" value="Genomic_DNA"/>
</dbReference>
<accession>A0A420H7F4</accession>
<dbReference type="InterPro" id="IPR011009">
    <property type="entry name" value="Kinase-like_dom_sf"/>
</dbReference>
<dbReference type="SUPFAM" id="SSF56112">
    <property type="entry name" value="Protein kinase-like (PK-like)"/>
    <property type="match status" value="1"/>
</dbReference>
<organism evidence="3 4">
    <name type="scientific">Golovinomyces cichoracearum</name>
    <dbReference type="NCBI Taxonomy" id="62708"/>
    <lineage>
        <taxon>Eukaryota</taxon>
        <taxon>Fungi</taxon>
        <taxon>Dikarya</taxon>
        <taxon>Ascomycota</taxon>
        <taxon>Pezizomycotina</taxon>
        <taxon>Leotiomycetes</taxon>
        <taxon>Erysiphales</taxon>
        <taxon>Erysiphaceae</taxon>
        <taxon>Golovinomyces</taxon>
    </lineage>
</organism>
<keyword evidence="4" id="KW-1185">Reference proteome</keyword>
<dbReference type="Proteomes" id="UP000283383">
    <property type="component" value="Unassembled WGS sequence"/>
</dbReference>
<feature type="domain" description="Aminoglycoside phosphotransferase" evidence="2">
    <location>
        <begin position="69"/>
        <end position="238"/>
    </location>
</feature>
<dbReference type="STRING" id="62708.A0A420H7F4"/>
<protein>
    <recommendedName>
        <fullName evidence="2">Aminoglycoside phosphotransferase domain-containing protein</fullName>
    </recommendedName>
</protein>
<feature type="region of interest" description="Disordered" evidence="1">
    <location>
        <begin position="1"/>
        <end position="25"/>
    </location>
</feature>
<evidence type="ECO:0000259" key="2">
    <source>
        <dbReference type="Pfam" id="PF01636"/>
    </source>
</evidence>
<evidence type="ECO:0000313" key="3">
    <source>
        <dbReference type="EMBL" id="RKF53340.1"/>
    </source>
</evidence>
<reference evidence="3 4" key="1">
    <citation type="journal article" date="2018" name="BMC Genomics">
        <title>Comparative genome analyses reveal sequence features reflecting distinct modes of host-adaptation between dicot and monocot powdery mildew.</title>
        <authorList>
            <person name="Wu Y."/>
            <person name="Ma X."/>
            <person name="Pan Z."/>
            <person name="Kale S.D."/>
            <person name="Song Y."/>
            <person name="King H."/>
            <person name="Zhang Q."/>
            <person name="Presley C."/>
            <person name="Deng X."/>
            <person name="Wei C.I."/>
            <person name="Xiao S."/>
        </authorList>
    </citation>
    <scope>NUCLEOTIDE SEQUENCE [LARGE SCALE GENOMIC DNA]</scope>
    <source>
        <strain evidence="3">UMSG3</strain>
    </source>
</reference>
<dbReference type="PANTHER" id="PTHR21310:SF55">
    <property type="entry name" value="AMINOGLYCOSIDE PHOSPHOTRANSFERASE DOMAIN-CONTAINING PROTEIN"/>
    <property type="match status" value="1"/>
</dbReference>
<dbReference type="InterPro" id="IPR002575">
    <property type="entry name" value="Aminoglycoside_PTrfase"/>
</dbReference>
<gene>
    <name evidence="3" type="ORF">GcM3_219032</name>
</gene>
<dbReference type="AlphaFoldDB" id="A0A420H7F4"/>
<dbReference type="Gene3D" id="3.90.1200.10">
    <property type="match status" value="1"/>
</dbReference>
<dbReference type="InterPro" id="IPR051678">
    <property type="entry name" value="AGP_Transferase"/>
</dbReference>
<dbReference type="Pfam" id="PF01636">
    <property type="entry name" value="APH"/>
    <property type="match status" value="1"/>
</dbReference>
<comment type="caution">
    <text evidence="3">The sequence shown here is derived from an EMBL/GenBank/DDBJ whole genome shotgun (WGS) entry which is preliminary data.</text>
</comment>